<dbReference type="OrthoDB" id="9763290at2"/>
<feature type="binding site" evidence="9">
    <location>
        <position position="99"/>
    </location>
    <ligand>
        <name>L-glutamine</name>
        <dbReference type="ChEBI" id="CHEBI:58359"/>
    </ligand>
</feature>
<dbReference type="Gene3D" id="3.60.20.10">
    <property type="entry name" value="Glutamine Phosphoribosylpyrophosphate, subunit 1, domain 1"/>
    <property type="match status" value="1"/>
</dbReference>
<evidence type="ECO:0000256" key="6">
    <source>
        <dbReference type="ARBA" id="ARBA00022888"/>
    </source>
</evidence>
<dbReference type="InterPro" id="IPR051786">
    <property type="entry name" value="ASN_synthetase/amidase"/>
</dbReference>
<dbReference type="GO" id="GO:0006529">
    <property type="term" value="P:asparagine biosynthetic process"/>
    <property type="evidence" value="ECO:0007669"/>
    <property type="project" value="UniProtKB-KW"/>
</dbReference>
<dbReference type="EMBL" id="RXNT01000011">
    <property type="protein sequence ID" value="RTR29989.1"/>
    <property type="molecule type" value="Genomic_DNA"/>
</dbReference>
<dbReference type="InterPro" id="IPR014729">
    <property type="entry name" value="Rossmann-like_a/b/a_fold"/>
</dbReference>
<dbReference type="InterPro" id="IPR017932">
    <property type="entry name" value="GATase_2_dom"/>
</dbReference>
<dbReference type="InterPro" id="IPR029055">
    <property type="entry name" value="Ntn_hydrolases_N"/>
</dbReference>
<evidence type="ECO:0000256" key="8">
    <source>
        <dbReference type="ARBA" id="ARBA00048741"/>
    </source>
</evidence>
<reference evidence="11 12" key="1">
    <citation type="submission" date="2018-12" db="EMBL/GenBank/DDBJ databases">
        <title>Bacillus yapensis draft genome sequence.</title>
        <authorList>
            <person name="Yu L."/>
            <person name="Xu X."/>
            <person name="Tang X."/>
        </authorList>
    </citation>
    <scope>NUCLEOTIDE SEQUENCE [LARGE SCALE GENOMIC DNA]</scope>
    <source>
        <strain evidence="11 12">XXST-01</strain>
    </source>
</reference>
<keyword evidence="6" id="KW-0028">Amino-acid biosynthesis</keyword>
<feature type="domain" description="Glutamine amidotransferase type-2" evidence="10">
    <location>
        <begin position="2"/>
        <end position="216"/>
    </location>
</feature>
<evidence type="ECO:0000256" key="4">
    <source>
        <dbReference type="ARBA" id="ARBA00022741"/>
    </source>
</evidence>
<dbReference type="InterPro" id="IPR033738">
    <property type="entry name" value="AsnB_N"/>
</dbReference>
<dbReference type="AlphaFoldDB" id="A0A431W3F6"/>
<keyword evidence="7" id="KW-0315">Glutamine amidotransferase</keyword>
<evidence type="ECO:0000313" key="12">
    <source>
        <dbReference type="Proteomes" id="UP000271374"/>
    </source>
</evidence>
<keyword evidence="6" id="KW-0061">Asparagine biosynthesis</keyword>
<keyword evidence="5 9" id="KW-0067">ATP-binding</keyword>
<organism evidence="11 12">
    <name type="scientific">Bacillus yapensis</name>
    <dbReference type="NCBI Taxonomy" id="2492960"/>
    <lineage>
        <taxon>Bacteria</taxon>
        <taxon>Bacillati</taxon>
        <taxon>Bacillota</taxon>
        <taxon>Bacilli</taxon>
        <taxon>Bacillales</taxon>
        <taxon>Bacillaceae</taxon>
        <taxon>Bacillus</taxon>
    </lineage>
</organism>
<dbReference type="CDD" id="cd00712">
    <property type="entry name" value="AsnB"/>
    <property type="match status" value="1"/>
</dbReference>
<dbReference type="EC" id="6.3.5.4" evidence="3"/>
<sequence length="662" mass="76497">MSAIAGIYYTEEKIPLNLGQRMMQALGKFPADDVKMWNKENVFLGCHAQWITPESIGEPLPYYDYDRQLVITSDAMIDNREELFDRLGVQRREDRLMPDSQLLILAYSKWGEEFPKQLVGDFAFMIWDERKQKLFGARDFSGARTLYYYNDVQRFAFCTVIEPLLKLPYIKKQLNEEWLAEYLSIPNMIDSVDVRKTVLKDILQVPPSHTITVTNGKVKLSKFNILSFDREIRFKNDEEYIEAFRDIFQKSVDSKLRTFKSVGSQLSGGLDSGSVVSFASRTLQKQNKTLHTYSSIPVESFNDYTPRHQVPDERPFIGATVEYVGNIEDQYLSLEGKNPYSNIDDWLEIMEMPYKFFENSHWIKGIFEQASKDGMGILLSGARGNFTISWGPGLDYYSYLLKNMKWIRFVREFQSYSRTMGVGRSKLLSVISKRAIPSLSKSGDYQFPMLINPDFAKETSIYNKLQDYGMAEDGRFPDLSLSREQKYFLDNEFVWNANGTSFSKFSLQYGVLMRDPTNDIRVINYCLSLPLEQFFNNGMDRALIRNATEGYLPDKVRLNQYFRGVQGADWVHRMGGNWLDLIDEAKQMLSDKDINSFLNIETLRKAISKEMEGPEGNVVPSPEIRILMRSIIVYRFLKSISLKGGDTYEKGMESANTTIIGY</sequence>
<comment type="caution">
    <text evidence="11">The sequence shown here is derived from an EMBL/GenBank/DDBJ whole genome shotgun (WGS) entry which is preliminary data.</text>
</comment>
<name>A0A431W3F6_9BACI</name>
<dbReference type="SUPFAM" id="SSF56235">
    <property type="entry name" value="N-terminal nucleophile aminohydrolases (Ntn hydrolases)"/>
    <property type="match status" value="1"/>
</dbReference>
<feature type="binding site" evidence="9">
    <location>
        <position position="296"/>
    </location>
    <ligand>
        <name>ATP</name>
        <dbReference type="ChEBI" id="CHEBI:30616"/>
    </ligand>
</feature>
<comment type="pathway">
    <text evidence="1">Amino-acid biosynthesis; L-asparagine biosynthesis; L-asparagine from L-aspartate (L-Gln route): step 1/1.</text>
</comment>
<keyword evidence="4 9" id="KW-0547">Nucleotide-binding</keyword>
<dbReference type="SUPFAM" id="SSF52402">
    <property type="entry name" value="Adenine nucleotide alpha hydrolases-like"/>
    <property type="match status" value="1"/>
</dbReference>
<dbReference type="GO" id="GO:0004066">
    <property type="term" value="F:asparagine synthase (glutamine-hydrolyzing) activity"/>
    <property type="evidence" value="ECO:0007669"/>
    <property type="project" value="UniProtKB-EC"/>
</dbReference>
<comment type="similarity">
    <text evidence="2">Belongs to the asparagine synthetase family.</text>
</comment>
<evidence type="ECO:0000256" key="2">
    <source>
        <dbReference type="ARBA" id="ARBA00005752"/>
    </source>
</evidence>
<evidence type="ECO:0000313" key="11">
    <source>
        <dbReference type="EMBL" id="RTR29989.1"/>
    </source>
</evidence>
<dbReference type="InterPro" id="IPR006426">
    <property type="entry name" value="Asn_synth_AEB"/>
</dbReference>
<dbReference type="Proteomes" id="UP000271374">
    <property type="component" value="Unassembled WGS sequence"/>
</dbReference>
<dbReference type="InterPro" id="IPR001962">
    <property type="entry name" value="Asn_synthase"/>
</dbReference>
<dbReference type="RefSeq" id="WP_126409265.1">
    <property type="nucleotide sequence ID" value="NZ_RXNT01000011.1"/>
</dbReference>
<evidence type="ECO:0000256" key="1">
    <source>
        <dbReference type="ARBA" id="ARBA00005187"/>
    </source>
</evidence>
<comment type="catalytic activity">
    <reaction evidence="8">
        <text>L-aspartate + L-glutamine + ATP + H2O = L-asparagine + L-glutamate + AMP + diphosphate + H(+)</text>
        <dbReference type="Rhea" id="RHEA:12228"/>
        <dbReference type="ChEBI" id="CHEBI:15377"/>
        <dbReference type="ChEBI" id="CHEBI:15378"/>
        <dbReference type="ChEBI" id="CHEBI:29985"/>
        <dbReference type="ChEBI" id="CHEBI:29991"/>
        <dbReference type="ChEBI" id="CHEBI:30616"/>
        <dbReference type="ChEBI" id="CHEBI:33019"/>
        <dbReference type="ChEBI" id="CHEBI:58048"/>
        <dbReference type="ChEBI" id="CHEBI:58359"/>
        <dbReference type="ChEBI" id="CHEBI:456215"/>
        <dbReference type="EC" id="6.3.5.4"/>
    </reaction>
</comment>
<evidence type="ECO:0000256" key="3">
    <source>
        <dbReference type="ARBA" id="ARBA00012737"/>
    </source>
</evidence>
<dbReference type="PIRSF" id="PIRSF001589">
    <property type="entry name" value="Asn_synthetase_glu-h"/>
    <property type="match status" value="1"/>
</dbReference>
<dbReference type="PANTHER" id="PTHR43284">
    <property type="entry name" value="ASPARAGINE SYNTHETASE (GLUTAMINE-HYDROLYZING)"/>
    <property type="match status" value="1"/>
</dbReference>
<dbReference type="PANTHER" id="PTHR43284:SF1">
    <property type="entry name" value="ASPARAGINE SYNTHETASE"/>
    <property type="match status" value="1"/>
</dbReference>
<protein>
    <recommendedName>
        <fullName evidence="3">asparagine synthase (glutamine-hydrolyzing)</fullName>
        <ecNumber evidence="3">6.3.5.4</ecNumber>
    </recommendedName>
</protein>
<evidence type="ECO:0000259" key="10">
    <source>
        <dbReference type="PROSITE" id="PS51278"/>
    </source>
</evidence>
<dbReference type="Gene3D" id="3.40.50.620">
    <property type="entry name" value="HUPs"/>
    <property type="match status" value="2"/>
</dbReference>
<evidence type="ECO:0000256" key="9">
    <source>
        <dbReference type="PIRSR" id="PIRSR001589-2"/>
    </source>
</evidence>
<accession>A0A431W3F6</accession>
<gene>
    <name evidence="11" type="ORF">EKG37_13905</name>
</gene>
<dbReference type="GO" id="GO:0005524">
    <property type="term" value="F:ATP binding"/>
    <property type="evidence" value="ECO:0007669"/>
    <property type="project" value="UniProtKB-KW"/>
</dbReference>
<proteinExistence type="inferred from homology"/>
<keyword evidence="12" id="KW-1185">Reference proteome</keyword>
<evidence type="ECO:0000256" key="7">
    <source>
        <dbReference type="ARBA" id="ARBA00022962"/>
    </source>
</evidence>
<dbReference type="Pfam" id="PF00733">
    <property type="entry name" value="Asn_synthase"/>
    <property type="match status" value="1"/>
</dbReference>
<evidence type="ECO:0000256" key="5">
    <source>
        <dbReference type="ARBA" id="ARBA00022840"/>
    </source>
</evidence>
<dbReference type="PROSITE" id="PS51278">
    <property type="entry name" value="GATASE_TYPE_2"/>
    <property type="match status" value="1"/>
</dbReference>
<dbReference type="Pfam" id="PF13537">
    <property type="entry name" value="GATase_7"/>
    <property type="match status" value="1"/>
</dbReference>